<organism evidence="3 4">
    <name type="scientific">Penicillium nordicum</name>
    <dbReference type="NCBI Taxonomy" id="229535"/>
    <lineage>
        <taxon>Eukaryota</taxon>
        <taxon>Fungi</taxon>
        <taxon>Dikarya</taxon>
        <taxon>Ascomycota</taxon>
        <taxon>Pezizomycotina</taxon>
        <taxon>Eurotiomycetes</taxon>
        <taxon>Eurotiomycetidae</taxon>
        <taxon>Eurotiales</taxon>
        <taxon>Aspergillaceae</taxon>
        <taxon>Penicillium</taxon>
    </lineage>
</organism>
<keyword evidence="1" id="KW-0175">Coiled coil</keyword>
<feature type="compositionally biased region" description="Low complexity" evidence="2">
    <location>
        <begin position="16"/>
        <end position="32"/>
    </location>
</feature>
<feature type="coiled-coil region" evidence="1">
    <location>
        <begin position="47"/>
        <end position="74"/>
    </location>
</feature>
<evidence type="ECO:0000313" key="3">
    <source>
        <dbReference type="EMBL" id="KOS36698.1"/>
    </source>
</evidence>
<dbReference type="EMBL" id="LHQQ01000403">
    <property type="protein sequence ID" value="KOS36698.1"/>
    <property type="molecule type" value="Genomic_DNA"/>
</dbReference>
<evidence type="ECO:0000256" key="1">
    <source>
        <dbReference type="SAM" id="Coils"/>
    </source>
</evidence>
<reference evidence="3 4" key="1">
    <citation type="submission" date="2015-08" db="EMBL/GenBank/DDBJ databases">
        <title>Genome sequencing of Penicillium nordicum.</title>
        <authorList>
            <person name="Nguyen H.D."/>
            <person name="Seifert K.A."/>
        </authorList>
    </citation>
    <scope>NUCLEOTIDE SEQUENCE [LARGE SCALE GENOMIC DNA]</scope>
    <source>
        <strain evidence="3 4">DAOMC 185683</strain>
    </source>
</reference>
<dbReference type="OrthoDB" id="10483493at2759"/>
<feature type="region of interest" description="Disordered" evidence="2">
    <location>
        <begin position="1"/>
        <end position="47"/>
    </location>
</feature>
<keyword evidence="4" id="KW-1185">Reference proteome</keyword>
<dbReference type="Proteomes" id="UP000037696">
    <property type="component" value="Unassembled WGS sequence"/>
</dbReference>
<name>A0A0M8NQJ8_9EURO</name>
<protein>
    <submittedName>
        <fullName evidence="3">Uncharacterized protein</fullName>
    </submittedName>
</protein>
<evidence type="ECO:0000313" key="4">
    <source>
        <dbReference type="Proteomes" id="UP000037696"/>
    </source>
</evidence>
<dbReference type="AlphaFoldDB" id="A0A0M8NQJ8"/>
<sequence>MPKPKRGSSPPPPPRSSTRPRQPRRISPPQGICSEPSFAHTEAAKTKDDWNDLKARARERLSRFEATNESERLKDCFEGLLDWLPLGGRDSIQALYRACGKPSTDVSLRYA</sequence>
<proteinExistence type="predicted"/>
<comment type="caution">
    <text evidence="3">The sequence shown here is derived from an EMBL/GenBank/DDBJ whole genome shotgun (WGS) entry which is preliminary data.</text>
</comment>
<gene>
    <name evidence="3" type="ORF">ACN38_g12537</name>
</gene>
<evidence type="ECO:0000256" key="2">
    <source>
        <dbReference type="SAM" id="MobiDB-lite"/>
    </source>
</evidence>
<accession>A0A0M8NQJ8</accession>